<dbReference type="EMBL" id="HBGR01008027">
    <property type="protein sequence ID" value="CAD9381791.1"/>
    <property type="molecule type" value="Transcribed_RNA"/>
</dbReference>
<protein>
    <submittedName>
        <fullName evidence="1">Uncharacterized protein</fullName>
    </submittedName>
</protein>
<name>A0A7S2AZG4_9CHLO</name>
<dbReference type="AlphaFoldDB" id="A0A7S2AZG4"/>
<proteinExistence type="predicted"/>
<gene>
    <name evidence="1" type="ORF">PPRO1471_LOCUS5348</name>
</gene>
<accession>A0A7S2AZG4</accession>
<sequence length="148" mass="15071">MLTLAAGVLADVAAEDGVVPTHAHLASTLPELRASAGAVWLLDEAAEGGVISRAAARMFAALRMRERAGVTSSRGNGCEATFARVEAAVAEGNLLGAVIALEASTSHAGIAARETVAPWCLQARRRASVDEGARLLCAYAATVAASFV</sequence>
<organism evidence="1">
    <name type="scientific">Pycnococcus provasolii</name>
    <dbReference type="NCBI Taxonomy" id="41880"/>
    <lineage>
        <taxon>Eukaryota</taxon>
        <taxon>Viridiplantae</taxon>
        <taxon>Chlorophyta</taxon>
        <taxon>Pseudoscourfieldiophyceae</taxon>
        <taxon>Pseudoscourfieldiales</taxon>
        <taxon>Pycnococcaceae</taxon>
        <taxon>Pycnococcus</taxon>
    </lineage>
</organism>
<reference evidence="1" key="1">
    <citation type="submission" date="2021-01" db="EMBL/GenBank/DDBJ databases">
        <authorList>
            <person name="Corre E."/>
            <person name="Pelletier E."/>
            <person name="Niang G."/>
            <person name="Scheremetjew M."/>
            <person name="Finn R."/>
            <person name="Kale V."/>
            <person name="Holt S."/>
            <person name="Cochrane G."/>
            <person name="Meng A."/>
            <person name="Brown T."/>
            <person name="Cohen L."/>
        </authorList>
    </citation>
    <scope>NUCLEOTIDE SEQUENCE</scope>
    <source>
        <strain evidence="1">RCC733</strain>
    </source>
</reference>
<evidence type="ECO:0000313" key="1">
    <source>
        <dbReference type="EMBL" id="CAD9381791.1"/>
    </source>
</evidence>